<feature type="coiled-coil region" evidence="8">
    <location>
        <begin position="277"/>
        <end position="318"/>
    </location>
</feature>
<dbReference type="Pfam" id="PF02463">
    <property type="entry name" value="SMC_N"/>
    <property type="match status" value="1"/>
</dbReference>
<dbReference type="Gene3D" id="3.40.50.300">
    <property type="entry name" value="P-loop containing nucleotide triphosphate hydrolases"/>
    <property type="match status" value="2"/>
</dbReference>
<evidence type="ECO:0000256" key="6">
    <source>
        <dbReference type="ARBA" id="ARBA00023306"/>
    </source>
</evidence>
<dbReference type="PIRSF" id="PIRSF005719">
    <property type="entry name" value="SMC"/>
    <property type="match status" value="1"/>
</dbReference>
<evidence type="ECO:0000256" key="4">
    <source>
        <dbReference type="ARBA" id="ARBA00023054"/>
    </source>
</evidence>
<feature type="region of interest" description="Disordered" evidence="9">
    <location>
        <begin position="1303"/>
        <end position="1331"/>
    </location>
</feature>
<dbReference type="PANTHER" id="PTHR18937:SF12">
    <property type="entry name" value="STRUCTURAL MAINTENANCE OF CHROMOSOMES PROTEIN"/>
    <property type="match status" value="1"/>
</dbReference>
<feature type="domain" description="SMC hinge" evidence="10">
    <location>
        <begin position="547"/>
        <end position="669"/>
    </location>
</feature>
<dbReference type="PANTHER" id="PTHR18937">
    <property type="entry name" value="STRUCTURAL MAINTENANCE OF CHROMOSOMES SMC FAMILY MEMBER"/>
    <property type="match status" value="1"/>
</dbReference>
<keyword evidence="2" id="KW-0132">Cell division</keyword>
<feature type="compositionally biased region" description="Basic and acidic residues" evidence="9">
    <location>
        <begin position="1037"/>
        <end position="1053"/>
    </location>
</feature>
<feature type="coiled-coil region" evidence="8">
    <location>
        <begin position="787"/>
        <end position="814"/>
    </location>
</feature>
<dbReference type="InterPro" id="IPR003395">
    <property type="entry name" value="RecF/RecN/SMC_N"/>
</dbReference>
<dbReference type="Gene3D" id="1.20.1060.20">
    <property type="match status" value="1"/>
</dbReference>
<dbReference type="EMBL" id="JALLPB020000066">
    <property type="protein sequence ID" value="KAL3822428.1"/>
    <property type="molecule type" value="Genomic_DNA"/>
</dbReference>
<evidence type="ECO:0000256" key="8">
    <source>
        <dbReference type="SAM" id="Coils"/>
    </source>
</evidence>
<evidence type="ECO:0000256" key="2">
    <source>
        <dbReference type="ARBA" id="ARBA00022618"/>
    </source>
</evidence>
<dbReference type="InterPro" id="IPR010935">
    <property type="entry name" value="SMC_hinge"/>
</dbReference>
<dbReference type="Gene3D" id="3.30.70.1620">
    <property type="match status" value="1"/>
</dbReference>
<dbReference type="InterPro" id="IPR027417">
    <property type="entry name" value="P-loop_NTPase"/>
</dbReference>
<feature type="coiled-coil region" evidence="8">
    <location>
        <begin position="1104"/>
        <end position="1138"/>
    </location>
</feature>
<evidence type="ECO:0000259" key="10">
    <source>
        <dbReference type="SMART" id="SM00968"/>
    </source>
</evidence>
<feature type="compositionally biased region" description="Low complexity" evidence="9">
    <location>
        <begin position="480"/>
        <end position="495"/>
    </location>
</feature>
<proteinExistence type="inferred from homology"/>
<feature type="compositionally biased region" description="Low complexity" evidence="9">
    <location>
        <begin position="1007"/>
        <end position="1028"/>
    </location>
</feature>
<evidence type="ECO:0000256" key="7">
    <source>
        <dbReference type="PIRNR" id="PIRNR005719"/>
    </source>
</evidence>
<evidence type="ECO:0000313" key="11">
    <source>
        <dbReference type="EMBL" id="KAL3822428.1"/>
    </source>
</evidence>
<keyword evidence="3" id="KW-0498">Mitosis</keyword>
<comment type="similarity">
    <text evidence="7">Belongs to the SMC family.</text>
</comment>
<feature type="region of interest" description="Disordered" evidence="9">
    <location>
        <begin position="89"/>
        <end position="116"/>
    </location>
</feature>
<feature type="region of interest" description="Disordered" evidence="9">
    <location>
        <begin position="477"/>
        <end position="496"/>
    </location>
</feature>
<evidence type="ECO:0000256" key="5">
    <source>
        <dbReference type="ARBA" id="ARBA00023242"/>
    </source>
</evidence>
<dbReference type="Pfam" id="PF06470">
    <property type="entry name" value="SMC_hinge"/>
    <property type="match status" value="1"/>
</dbReference>
<dbReference type="Proteomes" id="UP001530377">
    <property type="component" value="Unassembled WGS sequence"/>
</dbReference>
<evidence type="ECO:0000256" key="1">
    <source>
        <dbReference type="ARBA" id="ARBA00004123"/>
    </source>
</evidence>
<comment type="subcellular location">
    <subcellularLocation>
        <location evidence="1 7">Nucleus</location>
    </subcellularLocation>
</comment>
<feature type="compositionally biased region" description="Acidic residues" evidence="9">
    <location>
        <begin position="997"/>
        <end position="1006"/>
    </location>
</feature>
<dbReference type="InterPro" id="IPR024704">
    <property type="entry name" value="SMC"/>
</dbReference>
<sequence length="1331" mass="150060">MPVTYLELENFKSYAGKQRIGPFFNFTCVIGPNGSGKSNLMDAMSFVLGVQSRDLRSSQMKDLIFRPPGSEYDDTLSARASLVYVEPTPVSNKKDGREGGDYVEEVDEDRKEEGRLSKKLPKGKTTIFSRIVTTKGAGEYQINGKTVTFKQYETKLASIGVLLKARNFLVFQGDVEGMARKNPKQLVEMFENLSGSAELKEEYEAALKAKEEAEQRTIFAFNKTKEHKSERRVLKEQKEEAERFHELLSQRTSLKTNYFLWLLFHIHSDVQQRELALMELQESLAEHQTVVSEKEALLKQAKKEASKARSQSSAKDKQRIKLEAEVDKLQPSMIASSEAISALTKRVAADVKAVAKIEKEKSAHGAKLAELEEEIQEYQEKEEELQKDYDQLKDSESGVGSMTEEQEMEYEKIRDAAAVASAVPRRKLQSAIRSLESARVTAAKVVEERKELQSRKDDAERSVVELTARKETLEKSLGRTQSELATSESTLSSLQKSVSEHQAKRASIETQLETIQNTLRQAKDDRRKDKEEERILNAIGALKRHFPGVKGRLVDLCRPSQQRYNLAVTVAGGKDMDAIVVDGKKTAFDCIKYLRDQRIGTATFLPLDSLQIPTSESTERLRAMAENDGRYRLAADVIRVSSDEIRRAVLYAVGNTVVCDSLDIAREICFSRGGARGSNTDDRIKAVTVKGAVISKAGTMTGGVTQDDTNRAGRWSDQKLDELRYKKEALEVEREDLDSEAGRGSGGHFAKMEDLRNAIGNLRNKEQYTKSDLEYTKKKLLEQVTLLKSFKKLFVKLEKKAAEAEEGVTEANDLVVMHRQEVRGVEEEHFAPFREKTGITDLRAYDEAIGKAREDFVKKRTDIREHLAKLTAKKKYEDEKDFDSKLAEAKERKVMDENKLMEAKRLDETLLSEVSEVKAKLADAESTLKQATAAEQEKDEVVRVARSNLKEAEGDYIKVSKTMNAEENDLMVLRQKLHETLQKARVDEVELPMLNTEEVDEDDVEDSQASSSRTISRSRNSNSQSATQDSSAYSEHFSQRDDSKVAKDRRDASKVDFSSMDEDLKLRRSASEDDKLNAKFESRITKLTQEIEGIAPNMKASDAFDSMTEKVKETVDEFNKAKEESRRANEAFNKARKARAHKFNTAFKQIDAALKIIYTDMTKSSKHPLGGNAYLSLDDSDEPYRGGMKFNAMPPMKRFRDMEQLSGGEKTVAALSLLFAIHSYRPAPFFIMDEVDAALDNVNVLKVCNYIRQRSGDFQCIVISLKDMFYERSESLVGICRDVSSNSSRTLTLDLTKYDAKSVGQKRSRGGGDNIDVDSLKRPKRTAMSAQ</sequence>
<dbReference type="SMART" id="SM00968">
    <property type="entry name" value="SMC_hinge"/>
    <property type="match status" value="1"/>
</dbReference>
<keyword evidence="4 8" id="KW-0175">Coiled coil</keyword>
<evidence type="ECO:0000256" key="9">
    <source>
        <dbReference type="SAM" id="MobiDB-lite"/>
    </source>
</evidence>
<keyword evidence="5 7" id="KW-0539">Nucleus</keyword>
<reference evidence="11 12" key="1">
    <citation type="submission" date="2024-10" db="EMBL/GenBank/DDBJ databases">
        <title>Updated reference genomes for cyclostephanoid diatoms.</title>
        <authorList>
            <person name="Roberts W.R."/>
            <person name="Alverson A.J."/>
        </authorList>
    </citation>
    <scope>NUCLEOTIDE SEQUENCE [LARGE SCALE GENOMIC DNA]</scope>
    <source>
        <strain evidence="11 12">AJA228-03</strain>
    </source>
</reference>
<feature type="region of interest" description="Disordered" evidence="9">
    <location>
        <begin position="992"/>
        <end position="1053"/>
    </location>
</feature>
<feature type="coiled-coil region" evidence="8">
    <location>
        <begin position="354"/>
        <end position="395"/>
    </location>
</feature>
<keyword evidence="6" id="KW-0131">Cell cycle</keyword>
<dbReference type="InterPro" id="IPR036277">
    <property type="entry name" value="SMC_hinge_sf"/>
</dbReference>
<protein>
    <recommendedName>
        <fullName evidence="7">Structural maintenance of chromosomes protein</fullName>
    </recommendedName>
</protein>
<dbReference type="GO" id="GO:0051301">
    <property type="term" value="P:cell division"/>
    <property type="evidence" value="ECO:0007669"/>
    <property type="project" value="UniProtKB-KW"/>
</dbReference>
<gene>
    <name evidence="11" type="ORF">ACHAXA_007435</name>
</gene>
<dbReference type="SUPFAM" id="SSF75553">
    <property type="entry name" value="Smc hinge domain"/>
    <property type="match status" value="1"/>
</dbReference>
<evidence type="ECO:0000313" key="12">
    <source>
        <dbReference type="Proteomes" id="UP001530377"/>
    </source>
</evidence>
<keyword evidence="12" id="KW-1185">Reference proteome</keyword>
<dbReference type="GO" id="GO:0005634">
    <property type="term" value="C:nucleus"/>
    <property type="evidence" value="ECO:0007669"/>
    <property type="project" value="UniProtKB-SubCell"/>
</dbReference>
<feature type="coiled-coil region" evidence="8">
    <location>
        <begin position="886"/>
        <end position="983"/>
    </location>
</feature>
<evidence type="ECO:0000256" key="3">
    <source>
        <dbReference type="ARBA" id="ARBA00022776"/>
    </source>
</evidence>
<name>A0ABD3SD32_9STRA</name>
<accession>A0ABD3SD32</accession>
<organism evidence="11 12">
    <name type="scientific">Cyclostephanos tholiformis</name>
    <dbReference type="NCBI Taxonomy" id="382380"/>
    <lineage>
        <taxon>Eukaryota</taxon>
        <taxon>Sar</taxon>
        <taxon>Stramenopiles</taxon>
        <taxon>Ochrophyta</taxon>
        <taxon>Bacillariophyta</taxon>
        <taxon>Coscinodiscophyceae</taxon>
        <taxon>Thalassiosirophycidae</taxon>
        <taxon>Stephanodiscales</taxon>
        <taxon>Stephanodiscaceae</taxon>
        <taxon>Cyclostephanos</taxon>
    </lineage>
</organism>
<comment type="caution">
    <text evidence="11">The sequence shown here is derived from an EMBL/GenBank/DDBJ whole genome shotgun (WGS) entry which is preliminary data.</text>
</comment>
<dbReference type="SUPFAM" id="SSF52540">
    <property type="entry name" value="P-loop containing nucleoside triphosphate hydrolases"/>
    <property type="match status" value="1"/>
</dbReference>